<evidence type="ECO:0000256" key="1">
    <source>
        <dbReference type="ARBA" id="ARBA00004141"/>
    </source>
</evidence>
<dbReference type="AlphaFoldDB" id="A0A438ALJ7"/>
<name>A0A438ALJ7_9RHOB</name>
<evidence type="ECO:0000256" key="6">
    <source>
        <dbReference type="SAM" id="Phobius"/>
    </source>
</evidence>
<keyword evidence="3 6" id="KW-0812">Transmembrane</keyword>
<dbReference type="Proteomes" id="UP000285908">
    <property type="component" value="Unassembled WGS sequence"/>
</dbReference>
<comment type="subcellular location">
    <subcellularLocation>
        <location evidence="1">Membrane</location>
        <topology evidence="1">Multi-pass membrane protein</topology>
    </subcellularLocation>
</comment>
<proteinExistence type="inferred from homology"/>
<feature type="transmembrane region" description="Helical" evidence="6">
    <location>
        <begin position="289"/>
        <end position="320"/>
    </location>
</feature>
<dbReference type="GO" id="GO:0016020">
    <property type="term" value="C:membrane"/>
    <property type="evidence" value="ECO:0007669"/>
    <property type="project" value="UniProtKB-SubCell"/>
</dbReference>
<dbReference type="OrthoDB" id="5761230at2"/>
<evidence type="ECO:0000256" key="4">
    <source>
        <dbReference type="ARBA" id="ARBA00022989"/>
    </source>
</evidence>
<accession>A0A438ALJ7</accession>
<evidence type="ECO:0000256" key="2">
    <source>
        <dbReference type="ARBA" id="ARBA00009773"/>
    </source>
</evidence>
<dbReference type="PANTHER" id="PTHR21716:SF62">
    <property type="entry name" value="TRANSPORT PROTEIN YDBI-RELATED"/>
    <property type="match status" value="1"/>
</dbReference>
<dbReference type="Pfam" id="PF01594">
    <property type="entry name" value="AI-2E_transport"/>
    <property type="match status" value="1"/>
</dbReference>
<keyword evidence="4 6" id="KW-1133">Transmembrane helix</keyword>
<sequence length="335" mass="35082">MPGVSFDQFFNRVLLVAGIVILVVASWWVRQTLLLTFGAVIVANILLVGARPLSRITNLPHGVSVVASGLGLTLMVALALWFAAPSLLAQVTQLATDLPAAARTLDSSIGSAFDLQSVMSPDMMKEMAGRMTKWSAALAEGVTGLVLILCVGLFFALTPDVYLKGLIRFFPQKRQDAAADALTCAGTGLRAWLLGQVVAMVAVGTGVTLGTWAIGLPSPLALGLFAGLLEFVPVVGPILGAIPAVLLAMTMSPGMVAWTLGLFLAIEQIESNFLLPMVEKSVAQVPPAVFLLSLVAVGTVFGIIGVILSAPLTVVACVLIDEVYVRPNNGEPHRC</sequence>
<dbReference type="RefSeq" id="WP_127904946.1">
    <property type="nucleotide sequence ID" value="NZ_RQXX01000001.1"/>
</dbReference>
<reference evidence="7 8" key="1">
    <citation type="submission" date="2018-11" db="EMBL/GenBank/DDBJ databases">
        <title>Mesobaculum littorinae gen. nov., sp. nov., isolated from Littorina scabra that represents a novel genus of the order Rhodobacteraceae.</title>
        <authorList>
            <person name="Li F."/>
        </authorList>
    </citation>
    <scope>NUCLEOTIDE SEQUENCE [LARGE SCALE GENOMIC DNA]</scope>
    <source>
        <strain evidence="7 8">M0103</strain>
    </source>
</reference>
<evidence type="ECO:0000313" key="8">
    <source>
        <dbReference type="Proteomes" id="UP000285908"/>
    </source>
</evidence>
<feature type="transmembrane region" description="Helical" evidence="6">
    <location>
        <begin position="246"/>
        <end position="269"/>
    </location>
</feature>
<evidence type="ECO:0000256" key="5">
    <source>
        <dbReference type="ARBA" id="ARBA00023136"/>
    </source>
</evidence>
<dbReference type="InterPro" id="IPR002549">
    <property type="entry name" value="AI-2E-like"/>
</dbReference>
<evidence type="ECO:0000313" key="7">
    <source>
        <dbReference type="EMBL" id="RVV99504.1"/>
    </source>
</evidence>
<feature type="transmembrane region" description="Helical" evidence="6">
    <location>
        <begin position="134"/>
        <end position="158"/>
    </location>
</feature>
<feature type="transmembrane region" description="Helical" evidence="6">
    <location>
        <begin position="34"/>
        <end position="53"/>
    </location>
</feature>
<evidence type="ECO:0000256" key="3">
    <source>
        <dbReference type="ARBA" id="ARBA00022692"/>
    </source>
</evidence>
<feature type="transmembrane region" description="Helical" evidence="6">
    <location>
        <begin position="220"/>
        <end position="239"/>
    </location>
</feature>
<organism evidence="7 8">
    <name type="scientific">Mesobaculum littorinae</name>
    <dbReference type="NCBI Taxonomy" id="2486419"/>
    <lineage>
        <taxon>Bacteria</taxon>
        <taxon>Pseudomonadati</taxon>
        <taxon>Pseudomonadota</taxon>
        <taxon>Alphaproteobacteria</taxon>
        <taxon>Rhodobacterales</taxon>
        <taxon>Roseobacteraceae</taxon>
        <taxon>Mesobaculum</taxon>
    </lineage>
</organism>
<dbReference type="EMBL" id="RQXX01000001">
    <property type="protein sequence ID" value="RVV99504.1"/>
    <property type="molecule type" value="Genomic_DNA"/>
</dbReference>
<comment type="similarity">
    <text evidence="2">Belongs to the autoinducer-2 exporter (AI-2E) (TC 2.A.86) family.</text>
</comment>
<feature type="transmembrane region" description="Helical" evidence="6">
    <location>
        <begin position="65"/>
        <end position="84"/>
    </location>
</feature>
<feature type="transmembrane region" description="Helical" evidence="6">
    <location>
        <begin position="9"/>
        <end position="28"/>
    </location>
</feature>
<dbReference type="GO" id="GO:0055085">
    <property type="term" value="P:transmembrane transport"/>
    <property type="evidence" value="ECO:0007669"/>
    <property type="project" value="TreeGrafter"/>
</dbReference>
<dbReference type="PANTHER" id="PTHR21716">
    <property type="entry name" value="TRANSMEMBRANE PROTEIN"/>
    <property type="match status" value="1"/>
</dbReference>
<protein>
    <submittedName>
        <fullName evidence="7">AI-2E family transporter</fullName>
    </submittedName>
</protein>
<keyword evidence="8" id="KW-1185">Reference proteome</keyword>
<feature type="transmembrane region" description="Helical" evidence="6">
    <location>
        <begin position="191"/>
        <end position="214"/>
    </location>
</feature>
<gene>
    <name evidence="7" type="ORF">EKE94_02135</name>
</gene>
<comment type="caution">
    <text evidence="7">The sequence shown here is derived from an EMBL/GenBank/DDBJ whole genome shotgun (WGS) entry which is preliminary data.</text>
</comment>
<keyword evidence="5 6" id="KW-0472">Membrane</keyword>